<dbReference type="EnsemblMetazoa" id="GPPI033471-RA">
    <property type="protein sequence ID" value="GPPI033471-PA"/>
    <property type="gene ID" value="GPPI033471"/>
</dbReference>
<dbReference type="VEuPathDB" id="VectorBase:GPPI033471"/>
<proteinExistence type="predicted"/>
<protein>
    <submittedName>
        <fullName evidence="1">Uncharacterized protein</fullName>
    </submittedName>
</protein>
<evidence type="ECO:0000313" key="1">
    <source>
        <dbReference type="EnsemblMetazoa" id="GPPI033471-PA"/>
    </source>
</evidence>
<dbReference type="AlphaFoldDB" id="A0A1B0BL21"/>
<organism evidence="1 2">
    <name type="scientific">Glossina palpalis gambiensis</name>
    <dbReference type="NCBI Taxonomy" id="67801"/>
    <lineage>
        <taxon>Eukaryota</taxon>
        <taxon>Metazoa</taxon>
        <taxon>Ecdysozoa</taxon>
        <taxon>Arthropoda</taxon>
        <taxon>Hexapoda</taxon>
        <taxon>Insecta</taxon>
        <taxon>Pterygota</taxon>
        <taxon>Neoptera</taxon>
        <taxon>Endopterygota</taxon>
        <taxon>Diptera</taxon>
        <taxon>Brachycera</taxon>
        <taxon>Muscomorpha</taxon>
        <taxon>Hippoboscoidea</taxon>
        <taxon>Glossinidae</taxon>
        <taxon>Glossina</taxon>
    </lineage>
</organism>
<reference evidence="1" key="2">
    <citation type="submission" date="2020-05" db="UniProtKB">
        <authorList>
            <consortium name="EnsemblMetazoa"/>
        </authorList>
    </citation>
    <scope>IDENTIFICATION</scope>
    <source>
        <strain evidence="1">IAEA</strain>
    </source>
</reference>
<accession>A0A1B0BL21</accession>
<evidence type="ECO:0000313" key="2">
    <source>
        <dbReference type="Proteomes" id="UP000092460"/>
    </source>
</evidence>
<sequence>MSARCTFIVTTCDDGSTEDPLNVLHNPASRNVPYMTMVRVCSGEACRWKKNEQLCLSSGLTSRRHIEEILQEYVVLFSGFTSENLIFVPANRRPLIAPVRYQYLEEIDVPVTAWPRFQSLSAPMG</sequence>
<dbReference type="EMBL" id="JXJN01016175">
    <property type="status" value="NOT_ANNOTATED_CDS"/>
    <property type="molecule type" value="Genomic_DNA"/>
</dbReference>
<name>A0A1B0BL21_9MUSC</name>
<dbReference type="Proteomes" id="UP000092460">
    <property type="component" value="Unassembled WGS sequence"/>
</dbReference>
<keyword evidence="2" id="KW-1185">Reference proteome</keyword>
<reference evidence="2" key="1">
    <citation type="submission" date="2015-01" db="EMBL/GenBank/DDBJ databases">
        <authorList>
            <person name="Aksoy S."/>
            <person name="Warren W."/>
            <person name="Wilson R.K."/>
        </authorList>
    </citation>
    <scope>NUCLEOTIDE SEQUENCE [LARGE SCALE GENOMIC DNA]</scope>
    <source>
        <strain evidence="2">IAEA</strain>
    </source>
</reference>